<evidence type="ECO:0000313" key="2">
    <source>
        <dbReference type="EMBL" id="VAW84119.1"/>
    </source>
</evidence>
<dbReference type="InterPro" id="IPR011042">
    <property type="entry name" value="6-blade_b-propeller_TolB-like"/>
</dbReference>
<accession>A0A3B0ZCY9</accession>
<name>A0A3B0ZCY9_9ZZZZ</name>
<protein>
    <submittedName>
        <fullName evidence="2">NHL repeat domain protein</fullName>
    </submittedName>
</protein>
<dbReference type="Gene3D" id="2.120.10.30">
    <property type="entry name" value="TolB, C-terminal domain"/>
    <property type="match status" value="1"/>
</dbReference>
<dbReference type="SUPFAM" id="SSF101898">
    <property type="entry name" value="NHL repeat"/>
    <property type="match status" value="1"/>
</dbReference>
<dbReference type="PROSITE" id="PS51257">
    <property type="entry name" value="PROKAR_LIPOPROTEIN"/>
    <property type="match status" value="1"/>
</dbReference>
<dbReference type="Pfam" id="PF17170">
    <property type="entry name" value="DUF5128"/>
    <property type="match status" value="1"/>
</dbReference>
<dbReference type="PANTHER" id="PTHR24104:SF25">
    <property type="entry name" value="PROTEIN LIN-41"/>
    <property type="match status" value="1"/>
</dbReference>
<reference evidence="2" key="1">
    <citation type="submission" date="2018-06" db="EMBL/GenBank/DDBJ databases">
        <authorList>
            <person name="Zhirakovskaya E."/>
        </authorList>
    </citation>
    <scope>NUCLEOTIDE SEQUENCE</scope>
</reference>
<proteinExistence type="predicted"/>
<dbReference type="GO" id="GO:0008270">
    <property type="term" value="F:zinc ion binding"/>
    <property type="evidence" value="ECO:0007669"/>
    <property type="project" value="UniProtKB-KW"/>
</dbReference>
<keyword evidence="1" id="KW-0677">Repeat</keyword>
<dbReference type="InterPro" id="IPR050952">
    <property type="entry name" value="TRIM-NHL_E3_ligases"/>
</dbReference>
<gene>
    <name evidence="2" type="ORF">MNBD_GAMMA18-256</name>
</gene>
<organism evidence="2">
    <name type="scientific">hydrothermal vent metagenome</name>
    <dbReference type="NCBI Taxonomy" id="652676"/>
    <lineage>
        <taxon>unclassified sequences</taxon>
        <taxon>metagenomes</taxon>
        <taxon>ecological metagenomes</taxon>
    </lineage>
</organism>
<dbReference type="AlphaFoldDB" id="A0A3B0ZCY9"/>
<evidence type="ECO:0000256" key="1">
    <source>
        <dbReference type="ARBA" id="ARBA00022737"/>
    </source>
</evidence>
<dbReference type="Gene3D" id="2.40.10.500">
    <property type="match status" value="1"/>
</dbReference>
<dbReference type="PANTHER" id="PTHR24104">
    <property type="entry name" value="E3 UBIQUITIN-PROTEIN LIGASE NHLRC1-RELATED"/>
    <property type="match status" value="1"/>
</dbReference>
<dbReference type="PROSITE" id="PS51125">
    <property type="entry name" value="NHL"/>
    <property type="match status" value="2"/>
</dbReference>
<dbReference type="InterPro" id="IPR001258">
    <property type="entry name" value="NHL_repeat"/>
</dbReference>
<sequence length="371" mass="40537">MKHLTLFFWLCSALVLSGCAETKYVFHYANVDEKELLWPKKEPTARYRYVGQLIGEQNFTDESGGGFTKSLLNAFKWIAGVFSVSGGSNPVVLQRPQAGVTGADGRVYVTDASRQSIYVFDPVNAELQVWSDAGASGGFVSPVGIVVLDNGQVLVSDAQLAAVIRLDSLGNPLGFFAAGIMERPTGLAYDSVRDMLYIADSAAHDIKVFRSDGAFVKRLGGPGVLDAQFNGPTHLSFRNDKLYVTDSLNSRIQIFDGDGNFLSKFGERGVYIGNMPRPKGVAADSDGNVYVVESYQDHMLIFDENGQFLMPLGGTGHGIGQFYLPAGIWIDAQDRVYIADMFNGRVVIFQYLSQEERPSDLPVTTTITSFQ</sequence>
<dbReference type="EMBL" id="UOFP01000028">
    <property type="protein sequence ID" value="VAW84119.1"/>
    <property type="molecule type" value="Genomic_DNA"/>
</dbReference>